<keyword evidence="1" id="KW-1133">Transmembrane helix</keyword>
<accession>A0A2M3ZMZ5</accession>
<evidence type="ECO:0000256" key="1">
    <source>
        <dbReference type="SAM" id="Phobius"/>
    </source>
</evidence>
<keyword evidence="1" id="KW-0812">Transmembrane</keyword>
<name>A0A2M3ZMZ5_9DIPT</name>
<dbReference type="EMBL" id="GGFM01009111">
    <property type="protein sequence ID" value="MBW29862.1"/>
    <property type="molecule type" value="Transcribed_RNA"/>
</dbReference>
<organism evidence="2">
    <name type="scientific">Anopheles braziliensis</name>
    <dbReference type="NCBI Taxonomy" id="58242"/>
    <lineage>
        <taxon>Eukaryota</taxon>
        <taxon>Metazoa</taxon>
        <taxon>Ecdysozoa</taxon>
        <taxon>Arthropoda</taxon>
        <taxon>Hexapoda</taxon>
        <taxon>Insecta</taxon>
        <taxon>Pterygota</taxon>
        <taxon>Neoptera</taxon>
        <taxon>Endopterygota</taxon>
        <taxon>Diptera</taxon>
        <taxon>Nematocera</taxon>
        <taxon>Culicoidea</taxon>
        <taxon>Culicidae</taxon>
        <taxon>Anophelinae</taxon>
        <taxon>Anopheles</taxon>
    </lineage>
</organism>
<feature type="transmembrane region" description="Helical" evidence="1">
    <location>
        <begin position="12"/>
        <end position="31"/>
    </location>
</feature>
<proteinExistence type="predicted"/>
<reference evidence="2" key="1">
    <citation type="submission" date="2018-01" db="EMBL/GenBank/DDBJ databases">
        <title>An insight into the sialome of Amazonian anophelines.</title>
        <authorList>
            <person name="Ribeiro J.M."/>
            <person name="Scarpassa V."/>
            <person name="Calvo E."/>
        </authorList>
    </citation>
    <scope>NUCLEOTIDE SEQUENCE</scope>
    <source>
        <tissue evidence="2">Salivary glands</tissue>
    </source>
</reference>
<sequence length="84" mass="9180">MLNQPEHGSDFGGFPFFAFLPYVLIIVLSWTPCVTNCDPGIYPSNCTANPFPRCDLAPCASFASVLRGSPAADCFRTFPRTDKT</sequence>
<dbReference type="AlphaFoldDB" id="A0A2M3ZMZ5"/>
<evidence type="ECO:0000313" key="2">
    <source>
        <dbReference type="EMBL" id="MBW29862.1"/>
    </source>
</evidence>
<keyword evidence="1" id="KW-0472">Membrane</keyword>
<protein>
    <submittedName>
        <fullName evidence="2">Putative secreted peptide</fullName>
    </submittedName>
</protein>